<organism evidence="2 3">
    <name type="scientific">Acidisarcina polymorpha</name>
    <dbReference type="NCBI Taxonomy" id="2211140"/>
    <lineage>
        <taxon>Bacteria</taxon>
        <taxon>Pseudomonadati</taxon>
        <taxon>Acidobacteriota</taxon>
        <taxon>Terriglobia</taxon>
        <taxon>Terriglobales</taxon>
        <taxon>Acidobacteriaceae</taxon>
        <taxon>Acidisarcina</taxon>
    </lineage>
</organism>
<keyword evidence="3" id="KW-1185">Reference proteome</keyword>
<sequence length="104" mass="10974">MVLLRRFSVGALATAAAALMVVGTLQHSERRLPPRLAVHPAQSGGSITSGSIHVPTRSMPDQATIDPATPRTPPHSRATLSRTPSRHPAGSAVPRSPYPAEKQQ</sequence>
<dbReference type="EMBL" id="CP030840">
    <property type="protein sequence ID" value="AXC10901.1"/>
    <property type="molecule type" value="Genomic_DNA"/>
</dbReference>
<evidence type="ECO:0000313" key="3">
    <source>
        <dbReference type="Proteomes" id="UP000253606"/>
    </source>
</evidence>
<evidence type="ECO:0000313" key="2">
    <source>
        <dbReference type="EMBL" id="AXC10901.1"/>
    </source>
</evidence>
<reference evidence="2 3" key="1">
    <citation type="journal article" date="2018" name="Front. Microbiol.">
        <title>Hydrolytic Capabilities as a Key to Environmental Success: Chitinolytic and Cellulolytic Acidobacteria From Acidic Sub-arctic Soils and Boreal Peatlands.</title>
        <authorList>
            <person name="Belova S.E."/>
            <person name="Ravin N.V."/>
            <person name="Pankratov T.A."/>
            <person name="Rakitin A.L."/>
            <person name="Ivanova A.A."/>
            <person name="Beletsky A.V."/>
            <person name="Mardanov A.V."/>
            <person name="Sinninghe Damste J.S."/>
            <person name="Dedysh S.N."/>
        </authorList>
    </citation>
    <scope>NUCLEOTIDE SEQUENCE [LARGE SCALE GENOMIC DNA]</scope>
    <source>
        <strain evidence="2 3">SBC82</strain>
    </source>
</reference>
<feature type="region of interest" description="Disordered" evidence="1">
    <location>
        <begin position="37"/>
        <end position="104"/>
    </location>
</feature>
<name>A0A2Z5FVM5_9BACT</name>
<proteinExistence type="predicted"/>
<evidence type="ECO:0000256" key="1">
    <source>
        <dbReference type="SAM" id="MobiDB-lite"/>
    </source>
</evidence>
<dbReference type="AlphaFoldDB" id="A0A2Z5FVM5"/>
<gene>
    <name evidence="2" type="ORF">ACPOL_1555</name>
</gene>
<dbReference type="Proteomes" id="UP000253606">
    <property type="component" value="Chromosome"/>
</dbReference>
<accession>A0A2Z5FVM5</accession>
<dbReference type="KEGG" id="abas:ACPOL_1555"/>
<protein>
    <submittedName>
        <fullName evidence="2">Uncharacterized protein</fullName>
    </submittedName>
</protein>